<evidence type="ECO:0000313" key="2">
    <source>
        <dbReference type="EMBL" id="KAJ6649759.1"/>
    </source>
</evidence>
<organism evidence="2 3">
    <name type="scientific">Pseudolycoriella hygida</name>
    <dbReference type="NCBI Taxonomy" id="35572"/>
    <lineage>
        <taxon>Eukaryota</taxon>
        <taxon>Metazoa</taxon>
        <taxon>Ecdysozoa</taxon>
        <taxon>Arthropoda</taxon>
        <taxon>Hexapoda</taxon>
        <taxon>Insecta</taxon>
        <taxon>Pterygota</taxon>
        <taxon>Neoptera</taxon>
        <taxon>Endopterygota</taxon>
        <taxon>Diptera</taxon>
        <taxon>Nematocera</taxon>
        <taxon>Sciaroidea</taxon>
        <taxon>Sciaridae</taxon>
        <taxon>Pseudolycoriella</taxon>
    </lineage>
</organism>
<gene>
    <name evidence="2" type="ORF">Bhyg_04999</name>
</gene>
<evidence type="ECO:0000313" key="3">
    <source>
        <dbReference type="Proteomes" id="UP001151699"/>
    </source>
</evidence>
<dbReference type="AlphaFoldDB" id="A0A9Q0NHL6"/>
<accession>A0A9Q0NHL6</accession>
<proteinExistence type="predicted"/>
<dbReference type="Proteomes" id="UP001151699">
    <property type="component" value="Chromosome A"/>
</dbReference>
<protein>
    <submittedName>
        <fullName evidence="2">Uncharacterized protein</fullName>
    </submittedName>
</protein>
<name>A0A9Q0NHL6_9DIPT</name>
<evidence type="ECO:0000256" key="1">
    <source>
        <dbReference type="SAM" id="MobiDB-lite"/>
    </source>
</evidence>
<comment type="caution">
    <text evidence="2">The sequence shown here is derived from an EMBL/GenBank/DDBJ whole genome shotgun (WGS) entry which is preliminary data.</text>
</comment>
<feature type="region of interest" description="Disordered" evidence="1">
    <location>
        <begin position="198"/>
        <end position="217"/>
    </location>
</feature>
<keyword evidence="3" id="KW-1185">Reference proteome</keyword>
<dbReference type="OrthoDB" id="10064970at2759"/>
<dbReference type="EMBL" id="WJQU01000001">
    <property type="protein sequence ID" value="KAJ6649759.1"/>
    <property type="molecule type" value="Genomic_DNA"/>
</dbReference>
<reference evidence="2" key="1">
    <citation type="submission" date="2022-07" db="EMBL/GenBank/DDBJ databases">
        <authorList>
            <person name="Trinca V."/>
            <person name="Uliana J.V.C."/>
            <person name="Torres T.T."/>
            <person name="Ward R.J."/>
            <person name="Monesi N."/>
        </authorList>
    </citation>
    <scope>NUCLEOTIDE SEQUENCE</scope>
    <source>
        <strain evidence="2">HSMRA1968</strain>
        <tissue evidence="2">Whole embryos</tissue>
    </source>
</reference>
<sequence>MTVDFWQCLRTIVPTDVPEYLRKLLSDTGFDNFVSMEAVDDSVLKELQDHAEKEDTKILLGHKVLLLRIRDMIRKIGLEEISKIEKKFEQKEQLSNERYAKLLPSSVARKANGIDLIAEEKSIRIRIKELFKKFCLEEHIHKVTHESVQLKIETDPTGAPMCLAKIYCCFCSETSTIRQYGRPKKDGTRGGVKSMLTSTKVNHSKTSDDTSDDTPVVATKPGRKKFLKRKDTRSRRYRNQRRRYRSILYKQPLITESFKILNEIDKLCAVNKELTEAISHLLDDKPEIELSHSAVLNCLVRASTRQKSVKGKTGQRHETSMKDFASYIFMLGGRLCYEILYKNIPLPSPTSIARNIHDTGSQIIEGVLRTNELKKYLEDRTMTVWISED</sequence>